<reference evidence="1" key="1">
    <citation type="journal article" date="2023" name="Mol. Biol. Evol.">
        <title>Third-Generation Sequencing Reveals the Adaptive Role of the Epigenome in Three Deep-Sea Polychaetes.</title>
        <authorList>
            <person name="Perez M."/>
            <person name="Aroh O."/>
            <person name="Sun Y."/>
            <person name="Lan Y."/>
            <person name="Juniper S.K."/>
            <person name="Young C.R."/>
            <person name="Angers B."/>
            <person name="Qian P.Y."/>
        </authorList>
    </citation>
    <scope>NUCLEOTIDE SEQUENCE</scope>
    <source>
        <strain evidence="1">R07B-5</strain>
    </source>
</reference>
<proteinExistence type="predicted"/>
<gene>
    <name evidence="1" type="ORF">NP493_1123g01044</name>
</gene>
<accession>A0AAD9KFZ7</accession>
<dbReference type="AlphaFoldDB" id="A0AAD9KFZ7"/>
<organism evidence="1 2">
    <name type="scientific">Ridgeia piscesae</name>
    <name type="common">Tubeworm</name>
    <dbReference type="NCBI Taxonomy" id="27915"/>
    <lineage>
        <taxon>Eukaryota</taxon>
        <taxon>Metazoa</taxon>
        <taxon>Spiralia</taxon>
        <taxon>Lophotrochozoa</taxon>
        <taxon>Annelida</taxon>
        <taxon>Polychaeta</taxon>
        <taxon>Sedentaria</taxon>
        <taxon>Canalipalpata</taxon>
        <taxon>Sabellida</taxon>
        <taxon>Siboglinidae</taxon>
        <taxon>Ridgeia</taxon>
    </lineage>
</organism>
<keyword evidence="2" id="KW-1185">Reference proteome</keyword>
<comment type="caution">
    <text evidence="1">The sequence shown here is derived from an EMBL/GenBank/DDBJ whole genome shotgun (WGS) entry which is preliminary data.</text>
</comment>
<dbReference type="EMBL" id="JAODUO010001126">
    <property type="protein sequence ID" value="KAK2170913.1"/>
    <property type="molecule type" value="Genomic_DNA"/>
</dbReference>
<evidence type="ECO:0000313" key="2">
    <source>
        <dbReference type="Proteomes" id="UP001209878"/>
    </source>
</evidence>
<protein>
    <submittedName>
        <fullName evidence="1">Uncharacterized protein</fullName>
    </submittedName>
</protein>
<name>A0AAD9KFZ7_RIDPI</name>
<evidence type="ECO:0000313" key="1">
    <source>
        <dbReference type="EMBL" id="KAK2170913.1"/>
    </source>
</evidence>
<sequence>MTTFRSSVRPKSSKQPWGTILHPEFGLGYQKLTSYELEQTVDRLSRPAQRRETVHPRVQQADLDRYGIKAMVERLRSAEKIGVPDSRRTQKDSIYRDMGALNSYAWKGYN</sequence>
<dbReference type="Proteomes" id="UP001209878">
    <property type="component" value="Unassembled WGS sequence"/>
</dbReference>